<reference evidence="3" key="1">
    <citation type="submission" date="2020-07" db="EMBL/GenBank/DDBJ databases">
        <title>Huge and variable diversity of episymbiotic CPR bacteria and DPANN archaea in groundwater ecosystems.</title>
        <authorList>
            <person name="He C.Y."/>
            <person name="Keren R."/>
            <person name="Whittaker M."/>
            <person name="Farag I.F."/>
            <person name="Doudna J."/>
            <person name="Cate J.H.D."/>
            <person name="Banfield J.F."/>
        </authorList>
    </citation>
    <scope>NUCLEOTIDE SEQUENCE</scope>
    <source>
        <strain evidence="3">NC_groundwater_928_Pr1_S-0.2um_72_17</strain>
    </source>
</reference>
<evidence type="ECO:0000256" key="2">
    <source>
        <dbReference type="ARBA" id="ARBA00023235"/>
    </source>
</evidence>
<protein>
    <submittedName>
        <fullName evidence="3">PhzF family phenazine biosynthesis protein</fullName>
    </submittedName>
</protein>
<dbReference type="InterPro" id="IPR003719">
    <property type="entry name" value="Phenazine_PhzF-like"/>
</dbReference>
<dbReference type="Proteomes" id="UP000807850">
    <property type="component" value="Unassembled WGS sequence"/>
</dbReference>
<feature type="non-terminal residue" evidence="3">
    <location>
        <position position="1"/>
    </location>
</feature>
<keyword evidence="2" id="KW-0413">Isomerase</keyword>
<proteinExistence type="inferred from homology"/>
<dbReference type="PANTHER" id="PTHR13774:SF17">
    <property type="entry name" value="PHENAZINE BIOSYNTHESIS-LIKE DOMAIN-CONTAINING PROTEIN"/>
    <property type="match status" value="1"/>
</dbReference>
<dbReference type="GO" id="GO:0005737">
    <property type="term" value="C:cytoplasm"/>
    <property type="evidence" value="ECO:0007669"/>
    <property type="project" value="TreeGrafter"/>
</dbReference>
<dbReference type="Gene3D" id="3.10.310.10">
    <property type="entry name" value="Diaminopimelate Epimerase, Chain A, domain 1"/>
    <property type="match status" value="1"/>
</dbReference>
<comment type="similarity">
    <text evidence="1">Belongs to the PhzF family.</text>
</comment>
<evidence type="ECO:0000313" key="4">
    <source>
        <dbReference type="Proteomes" id="UP000807850"/>
    </source>
</evidence>
<dbReference type="EMBL" id="JACQAY010000156">
    <property type="protein sequence ID" value="MBI3539617.1"/>
    <property type="molecule type" value="Genomic_DNA"/>
</dbReference>
<comment type="caution">
    <text evidence="3">The sequence shown here is derived from an EMBL/GenBank/DDBJ whole genome shotgun (WGS) entry which is preliminary data.</text>
</comment>
<dbReference type="AlphaFoldDB" id="A0A9D6QIP2"/>
<sequence length="86" mass="9280">VIVTAPGAGVDFVSRFFAPLMGVPEDPVTGSAHCTLIPYWSRRLGKPRLSARQISPRGGNLACEDQGERVRIAGRAVQYLEGTIEI</sequence>
<organism evidence="3 4">
    <name type="scientific">Eiseniibacteriota bacterium</name>
    <dbReference type="NCBI Taxonomy" id="2212470"/>
    <lineage>
        <taxon>Bacteria</taxon>
        <taxon>Candidatus Eiseniibacteriota</taxon>
    </lineage>
</organism>
<accession>A0A9D6QIP2</accession>
<dbReference type="Pfam" id="PF02567">
    <property type="entry name" value="PhzC-PhzF"/>
    <property type="match status" value="1"/>
</dbReference>
<evidence type="ECO:0000256" key="1">
    <source>
        <dbReference type="ARBA" id="ARBA00008270"/>
    </source>
</evidence>
<dbReference type="PANTHER" id="PTHR13774">
    <property type="entry name" value="PHENAZINE BIOSYNTHESIS PROTEIN"/>
    <property type="match status" value="1"/>
</dbReference>
<dbReference type="GO" id="GO:0016853">
    <property type="term" value="F:isomerase activity"/>
    <property type="evidence" value="ECO:0007669"/>
    <property type="project" value="UniProtKB-KW"/>
</dbReference>
<dbReference type="SUPFAM" id="SSF54506">
    <property type="entry name" value="Diaminopimelate epimerase-like"/>
    <property type="match status" value="1"/>
</dbReference>
<gene>
    <name evidence="3" type="ORF">HY076_05040</name>
</gene>
<name>A0A9D6QIP2_UNCEI</name>
<evidence type="ECO:0000313" key="3">
    <source>
        <dbReference type="EMBL" id="MBI3539617.1"/>
    </source>
</evidence>